<dbReference type="SUPFAM" id="SSF54427">
    <property type="entry name" value="NTF2-like"/>
    <property type="match status" value="1"/>
</dbReference>
<organism evidence="2 3">
    <name type="scientific">Luteimonas kalidii</name>
    <dbReference type="NCBI Taxonomy" id="3042025"/>
    <lineage>
        <taxon>Bacteria</taxon>
        <taxon>Pseudomonadati</taxon>
        <taxon>Pseudomonadota</taxon>
        <taxon>Gammaproteobacteria</taxon>
        <taxon>Lysobacterales</taxon>
        <taxon>Lysobacteraceae</taxon>
        <taxon>Luteimonas</taxon>
    </lineage>
</organism>
<reference evidence="2 3" key="1">
    <citation type="submission" date="2023-04" db="EMBL/GenBank/DDBJ databases">
        <title>Luteimonas sp. M1R5S59.</title>
        <authorList>
            <person name="Sun J.-Q."/>
        </authorList>
    </citation>
    <scope>NUCLEOTIDE SEQUENCE [LARGE SCALE GENOMIC DNA]</scope>
    <source>
        <strain evidence="2 3">M1R5S59</strain>
    </source>
</reference>
<sequence length="128" mass="14251">MLTEAECRQVEALERALLDPVVRADRERVDALLAEEFMEIGASGAVFGKRGALARVPDERGVAFSARSMRTRPVTDDVVCVTYRATRTQGADERHSLRSSWWRRSADGGWRMVFHQGTPDTGIGTMDP</sequence>
<accession>A0ABT6JVL1</accession>
<dbReference type="InterPro" id="IPR027843">
    <property type="entry name" value="DUF4440"/>
</dbReference>
<dbReference type="RefSeq" id="WP_280579172.1">
    <property type="nucleotide sequence ID" value="NZ_JARXRO010000018.1"/>
</dbReference>
<dbReference type="InterPro" id="IPR032710">
    <property type="entry name" value="NTF2-like_dom_sf"/>
</dbReference>
<comment type="caution">
    <text evidence="2">The sequence shown here is derived from an EMBL/GenBank/DDBJ whole genome shotgun (WGS) entry which is preliminary data.</text>
</comment>
<evidence type="ECO:0000313" key="3">
    <source>
        <dbReference type="Proteomes" id="UP001156873"/>
    </source>
</evidence>
<gene>
    <name evidence="2" type="ORF">QFW81_12465</name>
</gene>
<protein>
    <submittedName>
        <fullName evidence="2">DUF4440 domain-containing protein</fullName>
    </submittedName>
</protein>
<evidence type="ECO:0000313" key="2">
    <source>
        <dbReference type="EMBL" id="MDH5834728.1"/>
    </source>
</evidence>
<evidence type="ECO:0000259" key="1">
    <source>
        <dbReference type="Pfam" id="PF14534"/>
    </source>
</evidence>
<dbReference type="Gene3D" id="3.10.450.50">
    <property type="match status" value="1"/>
</dbReference>
<name>A0ABT6JVL1_9GAMM</name>
<feature type="domain" description="DUF4440" evidence="1">
    <location>
        <begin position="10"/>
        <end position="112"/>
    </location>
</feature>
<keyword evidence="3" id="KW-1185">Reference proteome</keyword>
<dbReference type="Pfam" id="PF14534">
    <property type="entry name" value="DUF4440"/>
    <property type="match status" value="1"/>
</dbReference>
<dbReference type="EMBL" id="JARXRO010000018">
    <property type="protein sequence ID" value="MDH5834728.1"/>
    <property type="molecule type" value="Genomic_DNA"/>
</dbReference>
<dbReference type="Proteomes" id="UP001156873">
    <property type="component" value="Unassembled WGS sequence"/>
</dbReference>
<proteinExistence type="predicted"/>